<protein>
    <submittedName>
        <fullName evidence="1">Uncharacterized protein</fullName>
    </submittedName>
</protein>
<organism evidence="1 2">
    <name type="scientific">Kickxella alabastrina</name>
    <dbReference type="NCBI Taxonomy" id="61397"/>
    <lineage>
        <taxon>Eukaryota</taxon>
        <taxon>Fungi</taxon>
        <taxon>Fungi incertae sedis</taxon>
        <taxon>Zoopagomycota</taxon>
        <taxon>Kickxellomycotina</taxon>
        <taxon>Kickxellomycetes</taxon>
        <taxon>Kickxellales</taxon>
        <taxon>Kickxellaceae</taxon>
        <taxon>Kickxella</taxon>
    </lineage>
</organism>
<dbReference type="EMBL" id="JANBPG010001029">
    <property type="protein sequence ID" value="KAJ1892224.1"/>
    <property type="molecule type" value="Genomic_DNA"/>
</dbReference>
<dbReference type="Proteomes" id="UP001150581">
    <property type="component" value="Unassembled WGS sequence"/>
</dbReference>
<comment type="caution">
    <text evidence="1">The sequence shown here is derived from an EMBL/GenBank/DDBJ whole genome shotgun (WGS) entry which is preliminary data.</text>
</comment>
<evidence type="ECO:0000313" key="1">
    <source>
        <dbReference type="EMBL" id="KAJ1892224.1"/>
    </source>
</evidence>
<sequence>MGFLLKRAFFTPLSKIPGPFLNSVSNLPLCYYTVCGNYHTYTISLHAKYGSIVRIGYNQISLANGSELRRVLATHFPKGKVYETNVLPEQTTFTTTNPELNKTRRRQMGNTYSMDNMRTMEDTILEYGVLTLIGCWDAEIEKGAAVNCFCGFSGLAFDIIGVLIYGKSFDVLRLNNMTIIDNIHKLMVLSSIVTILPVLGRFTWLFKDLSAARYQLLNMAHMAIMQRKDNMCEKAVFSPHADILQKLVDARSPGDGQTLSYNTMIAEINMLLAAATDTTSNALSCPAASGLFLRSVPTEGAILCGQYQILSTAEICLSLAASHRDPTVWPNPNVFDPE</sequence>
<proteinExistence type="predicted"/>
<evidence type="ECO:0000313" key="2">
    <source>
        <dbReference type="Proteomes" id="UP001150581"/>
    </source>
</evidence>
<gene>
    <name evidence="1" type="ORF">LPJ66_006471</name>
</gene>
<reference evidence="1" key="1">
    <citation type="submission" date="2022-07" db="EMBL/GenBank/DDBJ databases">
        <title>Phylogenomic reconstructions and comparative analyses of Kickxellomycotina fungi.</title>
        <authorList>
            <person name="Reynolds N.K."/>
            <person name="Stajich J.E."/>
            <person name="Barry K."/>
            <person name="Grigoriev I.V."/>
            <person name="Crous P."/>
            <person name="Smith M.E."/>
        </authorList>
    </citation>
    <scope>NUCLEOTIDE SEQUENCE</scope>
    <source>
        <strain evidence="1">Benny 63K</strain>
    </source>
</reference>
<keyword evidence="2" id="KW-1185">Reference proteome</keyword>
<accession>A0ACC1IFX0</accession>
<name>A0ACC1IFX0_9FUNG</name>